<accession>A0A6M3LRX9</accession>
<dbReference type="EMBL" id="MT143554">
    <property type="protein sequence ID" value="QJA98117.1"/>
    <property type="molecule type" value="Genomic_DNA"/>
</dbReference>
<organism evidence="1">
    <name type="scientific">viral metagenome</name>
    <dbReference type="NCBI Taxonomy" id="1070528"/>
    <lineage>
        <taxon>unclassified sequences</taxon>
        <taxon>metagenomes</taxon>
        <taxon>organismal metagenomes</taxon>
    </lineage>
</organism>
<protein>
    <submittedName>
        <fullName evidence="1">Uncharacterized protein</fullName>
    </submittedName>
</protein>
<reference evidence="1" key="1">
    <citation type="submission" date="2020-03" db="EMBL/GenBank/DDBJ databases">
        <title>The deep terrestrial virosphere.</title>
        <authorList>
            <person name="Holmfeldt K."/>
            <person name="Nilsson E."/>
            <person name="Simone D."/>
            <person name="Lopez-Fernandez M."/>
            <person name="Wu X."/>
            <person name="de Brujin I."/>
            <person name="Lundin D."/>
            <person name="Andersson A."/>
            <person name="Bertilsson S."/>
            <person name="Dopson M."/>
        </authorList>
    </citation>
    <scope>NUCLEOTIDE SEQUENCE</scope>
    <source>
        <strain evidence="1">MM415B05666</strain>
    </source>
</reference>
<evidence type="ECO:0000313" key="1">
    <source>
        <dbReference type="EMBL" id="QJA98117.1"/>
    </source>
</evidence>
<gene>
    <name evidence="1" type="ORF">MM415B05666_0003</name>
</gene>
<sequence length="328" mass="35660">MDEKRLTIPAADGTVHVFEKGNVTWFEVHEGADPSYPGQPAVALIRHALQQQATIDAQAERIKALEARNAKGESGSDVVLCKDEADFFMKLNEDDEEVVAARQETATAIARQVTAGSIDRWEHDSPPADRWLLESKVLAICRVYGAELGRPDGPYMGLSPSSAATDHHPLKEDPNGQTVVGEVTPVGALAAAQERIQALEKTVATREATLEYYGVCPTCGTQGWYSSFDGQEQVQCQWCDEHENSLFNRAKREAEQAARIRELEADRASTLMTAIGALTDGDKDIRQETATAIARGLRREAAIYEADDLVAFDAVGVGKVLRAHGAEG</sequence>
<name>A0A6M3LRX9_9ZZZZ</name>
<proteinExistence type="predicted"/>
<dbReference type="AlphaFoldDB" id="A0A6M3LRX9"/>